<organism evidence="1">
    <name type="scientific">hydrothermal vent metagenome</name>
    <dbReference type="NCBI Taxonomy" id="652676"/>
    <lineage>
        <taxon>unclassified sequences</taxon>
        <taxon>metagenomes</taxon>
        <taxon>ecological metagenomes</taxon>
    </lineage>
</organism>
<dbReference type="EMBL" id="FPHJ01000027">
    <property type="protein sequence ID" value="SFV59893.1"/>
    <property type="molecule type" value="Genomic_DNA"/>
</dbReference>
<reference evidence="1" key="1">
    <citation type="submission" date="2016-10" db="EMBL/GenBank/DDBJ databases">
        <authorList>
            <person name="de Groot N.N."/>
        </authorList>
    </citation>
    <scope>NUCLEOTIDE SEQUENCE</scope>
</reference>
<accession>A0A1W1C2A4</accession>
<gene>
    <name evidence="1" type="ORF">MNB_SUP05-5-652</name>
</gene>
<protein>
    <submittedName>
        <fullName evidence="1">Uncharacterized protein</fullName>
    </submittedName>
</protein>
<sequence length="153" mass="18001">MLKKLITFLQNNFPKLNIDNWLESKYFYLNDAQLKKIATAIKNKELLIKSADELKLKSFIFHFSTTLILVEKTKTGFKAELAWETDFFSIHSIRNKTKGFVFISFEFDKNYNFKIKQNNKNLETNYINTEKSENVINKVMPILQGFISAIIDE</sequence>
<proteinExistence type="predicted"/>
<evidence type="ECO:0000313" key="1">
    <source>
        <dbReference type="EMBL" id="SFV59893.1"/>
    </source>
</evidence>
<dbReference type="AlphaFoldDB" id="A0A1W1C2A4"/>
<name>A0A1W1C2A4_9ZZZZ</name>